<feature type="compositionally biased region" description="Low complexity" evidence="6">
    <location>
        <begin position="779"/>
        <end position="789"/>
    </location>
</feature>
<dbReference type="GO" id="GO:0090307">
    <property type="term" value="P:mitotic spindle assembly"/>
    <property type="evidence" value="ECO:0007669"/>
    <property type="project" value="TreeGrafter"/>
</dbReference>
<feature type="compositionally biased region" description="Low complexity" evidence="6">
    <location>
        <begin position="648"/>
        <end position="657"/>
    </location>
</feature>
<accession>A0A8J9YTU7</accession>
<dbReference type="GO" id="GO:0008017">
    <property type="term" value="F:microtubule binding"/>
    <property type="evidence" value="ECO:0007669"/>
    <property type="project" value="TreeGrafter"/>
</dbReference>
<evidence type="ECO:0000259" key="7">
    <source>
        <dbReference type="SMART" id="SM01349"/>
    </source>
</evidence>
<evidence type="ECO:0000313" key="9">
    <source>
        <dbReference type="Proteomes" id="UP000838412"/>
    </source>
</evidence>
<reference evidence="8" key="1">
    <citation type="submission" date="2022-01" db="EMBL/GenBank/DDBJ databases">
        <authorList>
            <person name="Braso-Vives M."/>
        </authorList>
    </citation>
    <scope>NUCLEOTIDE SEQUENCE</scope>
</reference>
<dbReference type="Proteomes" id="UP000838412">
    <property type="component" value="Chromosome 12"/>
</dbReference>
<dbReference type="GO" id="GO:0040001">
    <property type="term" value="P:establishment of mitotic spindle localization"/>
    <property type="evidence" value="ECO:0007669"/>
    <property type="project" value="TreeGrafter"/>
</dbReference>
<dbReference type="GO" id="GO:0005876">
    <property type="term" value="C:spindle microtubule"/>
    <property type="evidence" value="ECO:0007669"/>
    <property type="project" value="TreeGrafter"/>
</dbReference>
<dbReference type="InterPro" id="IPR024395">
    <property type="entry name" value="CLASP_N_dom"/>
</dbReference>
<dbReference type="InterPro" id="IPR016024">
    <property type="entry name" value="ARM-type_fold"/>
</dbReference>
<dbReference type="PROSITE" id="PS50077">
    <property type="entry name" value="HEAT_REPEAT"/>
    <property type="match status" value="2"/>
</dbReference>
<keyword evidence="2" id="KW-0963">Cytoplasm</keyword>
<dbReference type="GO" id="GO:0000776">
    <property type="term" value="C:kinetochore"/>
    <property type="evidence" value="ECO:0007669"/>
    <property type="project" value="TreeGrafter"/>
</dbReference>
<feature type="compositionally biased region" description="Low complexity" evidence="6">
    <location>
        <begin position="235"/>
        <end position="245"/>
    </location>
</feature>
<feature type="repeat" description="HEAT" evidence="5">
    <location>
        <begin position="166"/>
        <end position="204"/>
    </location>
</feature>
<feature type="domain" description="TOG" evidence="7">
    <location>
        <begin position="311"/>
        <end position="544"/>
    </location>
</feature>
<feature type="repeat" description="HEAT" evidence="5">
    <location>
        <begin position="90"/>
        <end position="128"/>
    </location>
</feature>
<protein>
    <submittedName>
        <fullName evidence="8">CLASP1 protein</fullName>
    </submittedName>
</protein>
<dbReference type="InterPro" id="IPR011989">
    <property type="entry name" value="ARM-like"/>
</dbReference>
<feature type="compositionally biased region" description="Polar residues" evidence="6">
    <location>
        <begin position="1080"/>
        <end position="1103"/>
    </location>
</feature>
<dbReference type="GO" id="GO:0005881">
    <property type="term" value="C:cytoplasmic microtubule"/>
    <property type="evidence" value="ECO:0007669"/>
    <property type="project" value="TreeGrafter"/>
</dbReference>
<gene>
    <name evidence="8" type="primary">CLASP1</name>
    <name evidence="8" type="ORF">BLAG_LOCUS5136</name>
</gene>
<dbReference type="SUPFAM" id="SSF48371">
    <property type="entry name" value="ARM repeat"/>
    <property type="match status" value="2"/>
</dbReference>
<proteinExistence type="predicted"/>
<feature type="domain" description="TOG" evidence="7">
    <location>
        <begin position="846"/>
        <end position="1084"/>
    </location>
</feature>
<dbReference type="EMBL" id="OV696697">
    <property type="protein sequence ID" value="CAH1241563.1"/>
    <property type="molecule type" value="Genomic_DNA"/>
</dbReference>
<feature type="domain" description="TOG" evidence="7">
    <location>
        <begin position="5"/>
        <end position="230"/>
    </location>
</feature>
<dbReference type="GO" id="GO:0031110">
    <property type="term" value="P:regulation of microtubule polymerization or depolymerization"/>
    <property type="evidence" value="ECO:0007669"/>
    <property type="project" value="UniProtKB-ARBA"/>
</dbReference>
<dbReference type="PANTHER" id="PTHR21567:SF9">
    <property type="entry name" value="CLIP-ASSOCIATING PROTEIN"/>
    <property type="match status" value="1"/>
</dbReference>
<dbReference type="InterPro" id="IPR034085">
    <property type="entry name" value="TOG"/>
</dbReference>
<evidence type="ECO:0000256" key="2">
    <source>
        <dbReference type="ARBA" id="ARBA00022490"/>
    </source>
</evidence>
<evidence type="ECO:0000256" key="5">
    <source>
        <dbReference type="PROSITE-ProRule" id="PRU00103"/>
    </source>
</evidence>
<dbReference type="AlphaFoldDB" id="A0A8J9YTU7"/>
<evidence type="ECO:0000256" key="4">
    <source>
        <dbReference type="ARBA" id="ARBA00023212"/>
    </source>
</evidence>
<keyword evidence="3" id="KW-0677">Repeat</keyword>
<feature type="compositionally biased region" description="Basic and acidic residues" evidence="6">
    <location>
        <begin position="1181"/>
        <end position="1201"/>
    </location>
</feature>
<keyword evidence="9" id="KW-1185">Reference proteome</keyword>
<evidence type="ECO:0000313" key="8">
    <source>
        <dbReference type="EMBL" id="CAH1241563.1"/>
    </source>
</evidence>
<feature type="region of interest" description="Disordered" evidence="6">
    <location>
        <begin position="235"/>
        <end position="289"/>
    </location>
</feature>
<sequence>MADGEFESFVDDVLGKDTTKRLAVADVLVTYLQDHSAPLPGDSALIDRLVDGLAAWLNTSNFKICLNGMEVISHLIIRLKEKFRHHIHTVLPPLIDRLGDSKDQVREQAQELILRLMEPVSSPQYVFERMMGAFGHRNFRVREEVLICLVATINTFGAGSLTLSKIVPHICKLLGDPNSAVRDMAINSLVEIYRHVGEKVRVDLGKKGIPSSRLSVIFQKFDEVKQSGRMLAVSSSSSLRSSSSGDGDETDSAKVGRMSGAKRVSSAPPRRPASAGMKPPLAPSSSAGAGGADEEMFIKFFEEVPKVNLFSARDLEDHMHKIKDIVGDDKCDWEQRVDSIKKLRSLLVYGAMDYDNFFQQLRLLEPVFKLAVRDLRSQVVREACITLSYLAQRLQSKFDHFAEVVMPNLFNLIPNSTKIMATAGAVTCRFIIQYTHAHRLIPIITSHHNSKSVGIRRKTFELLDLLLQSWETNTLEKHSQTLVETIKNGIGDADSEARVDARKCFWAFKEHYPNLSDNLVKLLTPAQKKVLLGSLAHSASSDSLATQSTRLRASSSENVSARRTHTAPCTTPSKLPKKDKADAKTPAGIPLSRSRSDIDMSAASRAKTRLGTGMLSTAHMRAGATASLGCSSGSETESQCSDLDYGYSRAGKSGSQSAKKKTPGRNWKAPRTSPGAAAEKAAEARGRQVGRQTRVSQSQPGSRSGSPGRHTSAYTGYGRVEAGAGRRRTRSGIPRSTGTSRETSPKRYGMRSTSRERRLSESSGARRPVLGPAERRPVSSRAASSANPPVTALRVLGPGKDVEEAVADALANYSRRPMRRRYDVYSDDDDSEICSVSSDKSNGSSYGRTLEQQDIAEILNKCGSSSWAERKDGLLGLQAMLRGNQMLSRAELKRVTELFNRMFADPHGKVFSLFLETLVDLLMVHKADLTDWLYVLLTQLLKKLGADLLGSVQAKVQKALDTARDSFPFDVQFNILMRFIVDQTQTPNLKVKVALLRYMEQLIVLMDPQDFINSSETRLAVSRIITWTTEPKSVEVRKAASAVLIGLFELNTPEFSMMLSVLPKTFQDGATKLLHNHLRNTSNANQGSPRRTTPVQSPRSGLTSPLARLGSLRNASPAGSVDYDAENMNSEEIYNSLRQTTAEIQNYNFHHDDHEPIKLDKKKDSDEVSGDSGITSSMPDIRSDSPDAKIVHSDHAGDSHSKKQGLYNPTQYQDENNVNAYNRAALAEATFDEDFGESVPLDQSEMIAELLRELSNHDERQDKSKFVAHRLR</sequence>
<dbReference type="Pfam" id="PF21040">
    <property type="entry name" value="CEP104-like_TOG"/>
    <property type="match status" value="1"/>
</dbReference>
<feature type="region of interest" description="Disordered" evidence="6">
    <location>
        <begin position="1150"/>
        <end position="1215"/>
    </location>
</feature>
<feature type="region of interest" description="Disordered" evidence="6">
    <location>
        <begin position="648"/>
        <end position="795"/>
    </location>
</feature>
<evidence type="ECO:0000256" key="3">
    <source>
        <dbReference type="ARBA" id="ARBA00022737"/>
    </source>
</evidence>
<dbReference type="GO" id="GO:0005815">
    <property type="term" value="C:microtubule organizing center"/>
    <property type="evidence" value="ECO:0007669"/>
    <property type="project" value="TreeGrafter"/>
</dbReference>
<evidence type="ECO:0000256" key="1">
    <source>
        <dbReference type="ARBA" id="ARBA00004245"/>
    </source>
</evidence>
<feature type="compositionally biased region" description="Polar residues" evidence="6">
    <location>
        <begin position="546"/>
        <end position="573"/>
    </location>
</feature>
<dbReference type="Pfam" id="PF12348">
    <property type="entry name" value="CLASP_N"/>
    <property type="match status" value="2"/>
</dbReference>
<feature type="region of interest" description="Disordered" evidence="6">
    <location>
        <begin position="1080"/>
        <end position="1124"/>
    </location>
</feature>
<dbReference type="Gene3D" id="1.25.10.10">
    <property type="entry name" value="Leucine-rich Repeat Variant"/>
    <property type="match status" value="3"/>
</dbReference>
<dbReference type="InterPro" id="IPR021133">
    <property type="entry name" value="HEAT_type_2"/>
</dbReference>
<feature type="compositionally biased region" description="Basic and acidic residues" evidence="6">
    <location>
        <begin position="1150"/>
        <end position="1166"/>
    </location>
</feature>
<dbReference type="OrthoDB" id="46159at2759"/>
<feature type="region of interest" description="Disordered" evidence="6">
    <location>
        <begin position="543"/>
        <end position="601"/>
    </location>
</feature>
<organism evidence="8 9">
    <name type="scientific">Branchiostoma lanceolatum</name>
    <name type="common">Common lancelet</name>
    <name type="synonym">Amphioxus lanceolatum</name>
    <dbReference type="NCBI Taxonomy" id="7740"/>
    <lineage>
        <taxon>Eukaryota</taxon>
        <taxon>Metazoa</taxon>
        <taxon>Chordata</taxon>
        <taxon>Cephalochordata</taxon>
        <taxon>Leptocardii</taxon>
        <taxon>Amphioxiformes</taxon>
        <taxon>Branchiostomatidae</taxon>
        <taxon>Branchiostoma</taxon>
    </lineage>
</organism>
<dbReference type="GO" id="GO:1902903">
    <property type="term" value="P:regulation of supramolecular fiber organization"/>
    <property type="evidence" value="ECO:0007669"/>
    <property type="project" value="UniProtKB-ARBA"/>
</dbReference>
<name>A0A8J9YTU7_BRALA</name>
<dbReference type="GO" id="GO:0045180">
    <property type="term" value="C:basal cortex"/>
    <property type="evidence" value="ECO:0007669"/>
    <property type="project" value="TreeGrafter"/>
</dbReference>
<keyword evidence="4" id="KW-0206">Cytoskeleton</keyword>
<dbReference type="GO" id="GO:0072686">
    <property type="term" value="C:mitotic spindle"/>
    <property type="evidence" value="ECO:0007669"/>
    <property type="project" value="TreeGrafter"/>
</dbReference>
<evidence type="ECO:0000256" key="6">
    <source>
        <dbReference type="SAM" id="MobiDB-lite"/>
    </source>
</evidence>
<dbReference type="PANTHER" id="PTHR21567">
    <property type="entry name" value="CLASP"/>
    <property type="match status" value="1"/>
</dbReference>
<comment type="subcellular location">
    <subcellularLocation>
        <location evidence="1">Cytoplasm</location>
        <location evidence="1">Cytoskeleton</location>
    </subcellularLocation>
</comment>
<dbReference type="SMART" id="SM01349">
    <property type="entry name" value="TOG"/>
    <property type="match status" value="3"/>
</dbReference>
<feature type="compositionally biased region" description="Low complexity" evidence="6">
    <location>
        <begin position="696"/>
        <end position="709"/>
    </location>
</feature>